<accession>A0A1S6HIX5</accession>
<dbReference type="STRING" id="225848.Sps_00263"/>
<evidence type="ECO:0000313" key="1">
    <source>
        <dbReference type="EMBL" id="AQS35483.1"/>
    </source>
</evidence>
<dbReference type="KEGG" id="spsw:Sps_00263"/>
<reference evidence="1 2" key="1">
    <citation type="submission" date="2016-03" db="EMBL/GenBank/DDBJ databases">
        <title>Complete genome sequence of Shewanella psychrophila WP2, a deep sea bacterium isolated from west Pacific sediment.</title>
        <authorList>
            <person name="Xu G."/>
            <person name="Jian H."/>
        </authorList>
    </citation>
    <scope>NUCLEOTIDE SEQUENCE [LARGE SCALE GENOMIC DNA]</scope>
    <source>
        <strain evidence="1 2">WP2</strain>
    </source>
</reference>
<organism evidence="1 2">
    <name type="scientific">Shewanella psychrophila</name>
    <dbReference type="NCBI Taxonomy" id="225848"/>
    <lineage>
        <taxon>Bacteria</taxon>
        <taxon>Pseudomonadati</taxon>
        <taxon>Pseudomonadota</taxon>
        <taxon>Gammaproteobacteria</taxon>
        <taxon>Alteromonadales</taxon>
        <taxon>Shewanellaceae</taxon>
        <taxon>Shewanella</taxon>
    </lineage>
</organism>
<dbReference type="Proteomes" id="UP000189545">
    <property type="component" value="Chromosome"/>
</dbReference>
<protein>
    <submittedName>
        <fullName evidence="1">Uncharacterized protein</fullName>
    </submittedName>
</protein>
<proteinExistence type="predicted"/>
<dbReference type="AlphaFoldDB" id="A0A1S6HIX5"/>
<name>A0A1S6HIX5_9GAMM</name>
<sequence length="44" mass="5254">MAGSLLRRLLNRLDITNYRCYIPNLLGVEILIKITFGEFFKYFK</sequence>
<evidence type="ECO:0000313" key="2">
    <source>
        <dbReference type="Proteomes" id="UP000189545"/>
    </source>
</evidence>
<dbReference type="EMBL" id="CP014782">
    <property type="protein sequence ID" value="AQS35483.1"/>
    <property type="molecule type" value="Genomic_DNA"/>
</dbReference>
<gene>
    <name evidence="1" type="ORF">Sps_00263</name>
</gene>
<keyword evidence="2" id="KW-1185">Reference proteome</keyword>